<dbReference type="PANTHER" id="PTHR24359:SF1">
    <property type="entry name" value="INHIBITOR OF NUCLEAR FACTOR KAPPA-B KINASE EPSILON SUBUNIT HOMOLOG 1-RELATED"/>
    <property type="match status" value="1"/>
</dbReference>
<evidence type="ECO:0000259" key="1">
    <source>
        <dbReference type="PROSITE" id="PS50011"/>
    </source>
</evidence>
<evidence type="ECO:0000313" key="2">
    <source>
        <dbReference type="EMBL" id="KAF2757381.1"/>
    </source>
</evidence>
<sequence length="353" mass="39714">MGLQDKFPDVHWIWKGAISYVYEVHPQIVVKVPKSGDFEREQFRKELGIYDLFSRSAPCASVVQCFHRADNGIFLEYMRDISLHSRLQYSQIWDHRNVVVTGVKKLEPLSLRKQWMQDLTQAVAFLESLHLAHGDLRPENILLDRDRLKLSDFDCTAEIGADFEACTPPYGRILNSSEAEHGACGTSGCLGPRTEQFALGSIYYLINYGFEVYGDQTLTDDHRERGPRIVDLLQHMQLPDLAGDDPSIDAIIDRCWHNQYPTIADLATATTALLLLGCNKSDAIIAQEMVNGAQQQIVEPGRDMPCCGPAPTGAFLRNKAICEDLDRRGLLDLLATNDPEQLGLALAWYRYTA</sequence>
<accession>A0A6A6W8H4</accession>
<reference evidence="2" key="1">
    <citation type="journal article" date="2020" name="Stud. Mycol.">
        <title>101 Dothideomycetes genomes: a test case for predicting lifestyles and emergence of pathogens.</title>
        <authorList>
            <person name="Haridas S."/>
            <person name="Albert R."/>
            <person name="Binder M."/>
            <person name="Bloem J."/>
            <person name="Labutti K."/>
            <person name="Salamov A."/>
            <person name="Andreopoulos B."/>
            <person name="Baker S."/>
            <person name="Barry K."/>
            <person name="Bills G."/>
            <person name="Bluhm B."/>
            <person name="Cannon C."/>
            <person name="Castanera R."/>
            <person name="Culley D."/>
            <person name="Daum C."/>
            <person name="Ezra D."/>
            <person name="Gonzalez J."/>
            <person name="Henrissat B."/>
            <person name="Kuo A."/>
            <person name="Liang C."/>
            <person name="Lipzen A."/>
            <person name="Lutzoni F."/>
            <person name="Magnuson J."/>
            <person name="Mondo S."/>
            <person name="Nolan M."/>
            <person name="Ohm R."/>
            <person name="Pangilinan J."/>
            <person name="Park H.-J."/>
            <person name="Ramirez L."/>
            <person name="Alfaro M."/>
            <person name="Sun H."/>
            <person name="Tritt A."/>
            <person name="Yoshinaga Y."/>
            <person name="Zwiers L.-H."/>
            <person name="Turgeon B."/>
            <person name="Goodwin S."/>
            <person name="Spatafora J."/>
            <person name="Crous P."/>
            <person name="Grigoriev I."/>
        </authorList>
    </citation>
    <scope>NUCLEOTIDE SEQUENCE</scope>
    <source>
        <strain evidence="2">CBS 121739</strain>
    </source>
</reference>
<name>A0A6A6W8H4_9PEZI</name>
<organism evidence="2 3">
    <name type="scientific">Pseudovirgaria hyperparasitica</name>
    <dbReference type="NCBI Taxonomy" id="470096"/>
    <lineage>
        <taxon>Eukaryota</taxon>
        <taxon>Fungi</taxon>
        <taxon>Dikarya</taxon>
        <taxon>Ascomycota</taxon>
        <taxon>Pezizomycotina</taxon>
        <taxon>Dothideomycetes</taxon>
        <taxon>Dothideomycetes incertae sedis</taxon>
        <taxon>Acrospermales</taxon>
        <taxon>Acrospermaceae</taxon>
        <taxon>Pseudovirgaria</taxon>
    </lineage>
</organism>
<dbReference type="Pfam" id="PF00069">
    <property type="entry name" value="Pkinase"/>
    <property type="match status" value="1"/>
</dbReference>
<dbReference type="SMART" id="SM00220">
    <property type="entry name" value="S_TKc"/>
    <property type="match status" value="1"/>
</dbReference>
<dbReference type="InterPro" id="IPR011009">
    <property type="entry name" value="Kinase-like_dom_sf"/>
</dbReference>
<keyword evidence="3" id="KW-1185">Reference proteome</keyword>
<dbReference type="PROSITE" id="PS50011">
    <property type="entry name" value="PROTEIN_KINASE_DOM"/>
    <property type="match status" value="1"/>
</dbReference>
<evidence type="ECO:0000313" key="3">
    <source>
        <dbReference type="Proteomes" id="UP000799437"/>
    </source>
</evidence>
<proteinExistence type="predicted"/>
<dbReference type="Proteomes" id="UP000799437">
    <property type="component" value="Unassembled WGS sequence"/>
</dbReference>
<dbReference type="OrthoDB" id="4062651at2759"/>
<gene>
    <name evidence="2" type="ORF">EJ05DRAFT_476648</name>
</gene>
<dbReference type="RefSeq" id="XP_033599832.1">
    <property type="nucleotide sequence ID" value="XM_033744080.1"/>
</dbReference>
<dbReference type="SUPFAM" id="SSF56112">
    <property type="entry name" value="Protein kinase-like (PK-like)"/>
    <property type="match status" value="1"/>
</dbReference>
<dbReference type="InterPro" id="IPR000719">
    <property type="entry name" value="Prot_kinase_dom"/>
</dbReference>
<dbReference type="EMBL" id="ML996573">
    <property type="protein sequence ID" value="KAF2757381.1"/>
    <property type="molecule type" value="Genomic_DNA"/>
</dbReference>
<dbReference type="GeneID" id="54485134"/>
<keyword evidence="2" id="KW-0808">Transferase</keyword>
<dbReference type="GO" id="GO:0004674">
    <property type="term" value="F:protein serine/threonine kinase activity"/>
    <property type="evidence" value="ECO:0007669"/>
    <property type="project" value="TreeGrafter"/>
</dbReference>
<dbReference type="AlphaFoldDB" id="A0A6A6W8H4"/>
<dbReference type="PANTHER" id="PTHR24359">
    <property type="entry name" value="SERINE/THREONINE-PROTEIN KINASE SBK1"/>
    <property type="match status" value="1"/>
</dbReference>
<dbReference type="GO" id="GO:0005524">
    <property type="term" value="F:ATP binding"/>
    <property type="evidence" value="ECO:0007669"/>
    <property type="project" value="InterPro"/>
</dbReference>
<protein>
    <submittedName>
        <fullName evidence="2">Kinase domain-containing protein</fullName>
    </submittedName>
</protein>
<keyword evidence="2" id="KW-0418">Kinase</keyword>
<feature type="domain" description="Protein kinase" evidence="1">
    <location>
        <begin position="7"/>
        <end position="353"/>
    </location>
</feature>
<dbReference type="Gene3D" id="1.10.510.10">
    <property type="entry name" value="Transferase(Phosphotransferase) domain 1"/>
    <property type="match status" value="1"/>
</dbReference>